<dbReference type="InterPro" id="IPR000718">
    <property type="entry name" value="Peptidase_M13"/>
</dbReference>
<evidence type="ECO:0000259" key="9">
    <source>
        <dbReference type="Pfam" id="PF01431"/>
    </source>
</evidence>
<evidence type="ECO:0000256" key="7">
    <source>
        <dbReference type="ARBA" id="ARBA00023049"/>
    </source>
</evidence>
<evidence type="ECO:0000259" key="10">
    <source>
        <dbReference type="Pfam" id="PF05649"/>
    </source>
</evidence>
<feature type="signal peptide" evidence="8">
    <location>
        <begin position="1"/>
        <end position="24"/>
    </location>
</feature>
<evidence type="ECO:0000256" key="6">
    <source>
        <dbReference type="ARBA" id="ARBA00022833"/>
    </source>
</evidence>
<feature type="chain" id="PRO_5047276832" evidence="8">
    <location>
        <begin position="25"/>
        <end position="699"/>
    </location>
</feature>
<comment type="similarity">
    <text evidence="2">Belongs to the peptidase M13 family.</text>
</comment>
<dbReference type="PRINTS" id="PR00786">
    <property type="entry name" value="NEPRILYSIN"/>
</dbReference>
<feature type="domain" description="Peptidase M13 C-terminal" evidence="9">
    <location>
        <begin position="493"/>
        <end position="696"/>
    </location>
</feature>
<dbReference type="InterPro" id="IPR018497">
    <property type="entry name" value="Peptidase_M13_C"/>
</dbReference>
<sequence length="699" mass="78688">MKIFPALFLSSALIALPQSHIALASSSSNGVERVSSEKDHPKTSFGAWGIGLDNIDHSTKAGDDFFRHMNGRWLDKTEPPAGRARWSAFNALAADTNAFTQSIIDDAISASAPDNTPLQRIGDLYRAFTDRTSIDNKGLTPIQTDLDAIQSATSHEDIARWMADPRAHSISSVIAWLNPENPSQHIIYLDQISFSQGMLGLPTKTHYISEDAPYPANRAAYVDHIENMFKIAGFEQARNRAEAVMALETDLAERSWDQEKLRQRTANINVMPRSELESFAPGFPWTVFLTARGVNDTPTINLGTDTAIQASAKLFRQIPVETWRDYLSYHWIKTHKDLLPTAVTEEWFSFYATTLRGVKSPSPLEKRAVRYANRQLGQQIGQIYAERHFPESYRAQMEELVGYLRSAFVDKLGEASWMDEPTRREALAKISKMELAVGYPGKWNDRVGLVIRADDPVGNYKRILDQNWQQERALLGGPYPAGKWWMNAQTVDASFSPQLNRITFPAGILQPPFFNPDADPAVNFGAIGAIIGHEMGHGFDDQGSGFDAKGQARDWWSENTRAEYAKRVKALSDQYSAFEPLPDTPINGAQTVGENMGDLIGVSIALRAYEIFAKKQALSLDEKRDGYTGYQRFFMGWAQAHRAVYSEKGLREELVRSFHSPHPYRVNGVVRNMDSWYKAFNVGPEHKLYLAPKNRIRFW</sequence>
<dbReference type="InterPro" id="IPR008753">
    <property type="entry name" value="Peptidase_M13_N"/>
</dbReference>
<comment type="caution">
    <text evidence="11">The sequence shown here is derived from an EMBL/GenBank/DDBJ whole genome shotgun (WGS) entry which is preliminary data.</text>
</comment>
<dbReference type="Proteomes" id="UP001500713">
    <property type="component" value="Unassembled WGS sequence"/>
</dbReference>
<evidence type="ECO:0000313" key="11">
    <source>
        <dbReference type="EMBL" id="GAA0466254.1"/>
    </source>
</evidence>
<organism evidence="11 12">
    <name type="scientific">Parasphingorhabdus litoris</name>
    <dbReference type="NCBI Taxonomy" id="394733"/>
    <lineage>
        <taxon>Bacteria</taxon>
        <taxon>Pseudomonadati</taxon>
        <taxon>Pseudomonadota</taxon>
        <taxon>Alphaproteobacteria</taxon>
        <taxon>Sphingomonadales</taxon>
        <taxon>Sphingomonadaceae</taxon>
        <taxon>Parasphingorhabdus</taxon>
    </lineage>
</organism>
<keyword evidence="6" id="KW-0862">Zinc</keyword>
<dbReference type="RefSeq" id="WP_229954086.1">
    <property type="nucleotide sequence ID" value="NZ_BAAAEM010000002.1"/>
</dbReference>
<evidence type="ECO:0000256" key="5">
    <source>
        <dbReference type="ARBA" id="ARBA00022801"/>
    </source>
</evidence>
<evidence type="ECO:0000256" key="3">
    <source>
        <dbReference type="ARBA" id="ARBA00022670"/>
    </source>
</evidence>
<keyword evidence="3" id="KW-0645">Protease</keyword>
<keyword evidence="12" id="KW-1185">Reference proteome</keyword>
<dbReference type="Pfam" id="PF05649">
    <property type="entry name" value="Peptidase_M13_N"/>
    <property type="match status" value="1"/>
</dbReference>
<keyword evidence="4" id="KW-0479">Metal-binding</keyword>
<dbReference type="Gene3D" id="3.40.390.10">
    <property type="entry name" value="Collagenase (Catalytic Domain)"/>
    <property type="match status" value="1"/>
</dbReference>
<evidence type="ECO:0000256" key="2">
    <source>
        <dbReference type="ARBA" id="ARBA00007357"/>
    </source>
</evidence>
<dbReference type="SUPFAM" id="SSF55486">
    <property type="entry name" value="Metalloproteases ('zincins'), catalytic domain"/>
    <property type="match status" value="1"/>
</dbReference>
<evidence type="ECO:0000256" key="4">
    <source>
        <dbReference type="ARBA" id="ARBA00022723"/>
    </source>
</evidence>
<accession>A0ABN1A343</accession>
<reference evidence="11 12" key="1">
    <citation type="journal article" date="2019" name="Int. J. Syst. Evol. Microbiol.">
        <title>The Global Catalogue of Microorganisms (GCM) 10K type strain sequencing project: providing services to taxonomists for standard genome sequencing and annotation.</title>
        <authorList>
            <consortium name="The Broad Institute Genomics Platform"/>
            <consortium name="The Broad Institute Genome Sequencing Center for Infectious Disease"/>
            <person name="Wu L."/>
            <person name="Ma J."/>
        </authorList>
    </citation>
    <scope>NUCLEOTIDE SEQUENCE [LARGE SCALE GENOMIC DNA]</scope>
    <source>
        <strain evidence="11 12">JCM 14162</strain>
    </source>
</reference>
<name>A0ABN1A343_9SPHN</name>
<comment type="cofactor">
    <cofactor evidence="1">
        <name>Zn(2+)</name>
        <dbReference type="ChEBI" id="CHEBI:29105"/>
    </cofactor>
</comment>
<proteinExistence type="inferred from homology"/>
<keyword evidence="5" id="KW-0378">Hydrolase</keyword>
<dbReference type="PANTHER" id="PTHR11733:SF167">
    <property type="entry name" value="FI17812P1-RELATED"/>
    <property type="match status" value="1"/>
</dbReference>
<evidence type="ECO:0000256" key="1">
    <source>
        <dbReference type="ARBA" id="ARBA00001947"/>
    </source>
</evidence>
<dbReference type="InterPro" id="IPR024079">
    <property type="entry name" value="MetalloPept_cat_dom_sf"/>
</dbReference>
<dbReference type="PROSITE" id="PS51885">
    <property type="entry name" value="NEPRILYSIN"/>
    <property type="match status" value="1"/>
</dbReference>
<dbReference type="EMBL" id="BAAAEM010000002">
    <property type="protein sequence ID" value="GAA0466254.1"/>
    <property type="molecule type" value="Genomic_DNA"/>
</dbReference>
<keyword evidence="8" id="KW-0732">Signal</keyword>
<gene>
    <name evidence="11" type="ORF">GCM10009096_03660</name>
</gene>
<dbReference type="Pfam" id="PF01431">
    <property type="entry name" value="Peptidase_M13"/>
    <property type="match status" value="1"/>
</dbReference>
<protein>
    <submittedName>
        <fullName evidence="11">M13 family metallopeptidase</fullName>
    </submittedName>
</protein>
<evidence type="ECO:0000256" key="8">
    <source>
        <dbReference type="SAM" id="SignalP"/>
    </source>
</evidence>
<keyword evidence="7" id="KW-0482">Metalloprotease</keyword>
<feature type="domain" description="Peptidase M13 N-terminal" evidence="10">
    <location>
        <begin position="62"/>
        <end position="440"/>
    </location>
</feature>
<dbReference type="InterPro" id="IPR042089">
    <property type="entry name" value="Peptidase_M13_dom_2"/>
</dbReference>
<evidence type="ECO:0000313" key="12">
    <source>
        <dbReference type="Proteomes" id="UP001500713"/>
    </source>
</evidence>
<dbReference type="Gene3D" id="1.10.1380.10">
    <property type="entry name" value="Neutral endopeptidase , domain2"/>
    <property type="match status" value="1"/>
</dbReference>
<dbReference type="PANTHER" id="PTHR11733">
    <property type="entry name" value="ZINC METALLOPROTEASE FAMILY M13 NEPRILYSIN-RELATED"/>
    <property type="match status" value="1"/>
</dbReference>
<dbReference type="CDD" id="cd08662">
    <property type="entry name" value="M13"/>
    <property type="match status" value="1"/>
</dbReference>